<dbReference type="AlphaFoldDB" id="A0A8H6SR10"/>
<proteinExistence type="predicted"/>
<reference evidence="1" key="1">
    <citation type="submission" date="2020-05" db="EMBL/GenBank/DDBJ databases">
        <title>Mycena genomes resolve the evolution of fungal bioluminescence.</title>
        <authorList>
            <person name="Tsai I.J."/>
        </authorList>
    </citation>
    <scope>NUCLEOTIDE SEQUENCE</scope>
    <source>
        <strain evidence="1">171206Taipei</strain>
    </source>
</reference>
<protein>
    <submittedName>
        <fullName evidence="1">Uncharacterized protein</fullName>
    </submittedName>
</protein>
<dbReference type="RefSeq" id="XP_037220309.1">
    <property type="nucleotide sequence ID" value="XM_037362388.1"/>
</dbReference>
<accession>A0A8H6SR10</accession>
<gene>
    <name evidence="1" type="ORF">MIND_00561400</name>
</gene>
<dbReference type="GeneID" id="59344904"/>
<dbReference type="Proteomes" id="UP000636479">
    <property type="component" value="Unassembled WGS sequence"/>
</dbReference>
<comment type="caution">
    <text evidence="1">The sequence shown here is derived from an EMBL/GenBank/DDBJ whole genome shotgun (WGS) entry which is preliminary data.</text>
</comment>
<organism evidence="1 2">
    <name type="scientific">Mycena indigotica</name>
    <dbReference type="NCBI Taxonomy" id="2126181"/>
    <lineage>
        <taxon>Eukaryota</taxon>
        <taxon>Fungi</taxon>
        <taxon>Dikarya</taxon>
        <taxon>Basidiomycota</taxon>
        <taxon>Agaricomycotina</taxon>
        <taxon>Agaricomycetes</taxon>
        <taxon>Agaricomycetidae</taxon>
        <taxon>Agaricales</taxon>
        <taxon>Marasmiineae</taxon>
        <taxon>Mycenaceae</taxon>
        <taxon>Mycena</taxon>
    </lineage>
</organism>
<evidence type="ECO:0000313" key="2">
    <source>
        <dbReference type="Proteomes" id="UP000636479"/>
    </source>
</evidence>
<evidence type="ECO:0000313" key="1">
    <source>
        <dbReference type="EMBL" id="KAF7303337.1"/>
    </source>
</evidence>
<keyword evidence="2" id="KW-1185">Reference proteome</keyword>
<dbReference type="EMBL" id="JACAZF010000005">
    <property type="protein sequence ID" value="KAF7303337.1"/>
    <property type="molecule type" value="Genomic_DNA"/>
</dbReference>
<name>A0A8H6SR10_9AGAR</name>
<sequence>MLSTTLAPLTPARMGAASKLVELRSRGPAAVACTPNYIASVTLVAQHPGRTLRTPFSPVPTKYFVTSTCQAALLPRSLLGPYHPSLPPILAQTDIAGKSPHASNTPRHVCALSQPHRQQRASPPGFCILTLLNSRAHCANKSEPSRAFRSPGPAGELYGYEGLEREAVVSEADNRGTNACTTHPSRSPSHYLQDDNNQRFRITLSSLAVSPPWPLELGPRALRYL</sequence>